<keyword evidence="4 6" id="KW-1133">Transmembrane helix</keyword>
<dbReference type="OrthoDB" id="7374604at2"/>
<evidence type="ECO:0000256" key="1">
    <source>
        <dbReference type="ARBA" id="ARBA00004141"/>
    </source>
</evidence>
<comment type="similarity">
    <text evidence="2">Belongs to the drug/metabolite transporter (DMT) superfamily. 10 TMS drug/metabolite exporter (DME) (TC 2.A.7.3) family.</text>
</comment>
<evidence type="ECO:0000256" key="5">
    <source>
        <dbReference type="ARBA" id="ARBA00023136"/>
    </source>
</evidence>
<feature type="transmembrane region" description="Helical" evidence="6">
    <location>
        <begin position="40"/>
        <end position="62"/>
    </location>
</feature>
<evidence type="ECO:0000256" key="6">
    <source>
        <dbReference type="SAM" id="Phobius"/>
    </source>
</evidence>
<dbReference type="Proteomes" id="UP000025047">
    <property type="component" value="Unassembled WGS sequence"/>
</dbReference>
<feature type="transmembrane region" description="Helical" evidence="6">
    <location>
        <begin position="156"/>
        <end position="174"/>
    </location>
</feature>
<evidence type="ECO:0000256" key="3">
    <source>
        <dbReference type="ARBA" id="ARBA00022692"/>
    </source>
</evidence>
<feature type="transmembrane region" description="Helical" evidence="6">
    <location>
        <begin position="213"/>
        <end position="230"/>
    </location>
</feature>
<dbReference type="GO" id="GO:0016020">
    <property type="term" value="C:membrane"/>
    <property type="evidence" value="ECO:0007669"/>
    <property type="project" value="UniProtKB-SubCell"/>
</dbReference>
<gene>
    <name evidence="8" type="ORF">Lokhon_02646</name>
</gene>
<dbReference type="STRING" id="1122180.Lokhon_02646"/>
<dbReference type="HOGENOM" id="CLU_032828_0_0_5"/>
<evidence type="ECO:0000313" key="8">
    <source>
        <dbReference type="EMBL" id="EYD71001.1"/>
    </source>
</evidence>
<keyword evidence="3 6" id="KW-0812">Transmembrane</keyword>
<reference evidence="8 9" key="1">
    <citation type="submission" date="2013-03" db="EMBL/GenBank/DDBJ databases">
        <authorList>
            <person name="Fiebig A."/>
            <person name="Goeker M."/>
            <person name="Klenk H.-P.P."/>
        </authorList>
    </citation>
    <scope>NUCLEOTIDE SEQUENCE [LARGE SCALE GENOMIC DNA]</scope>
    <source>
        <strain evidence="8 9">DSM 17492</strain>
    </source>
</reference>
<feature type="transmembrane region" description="Helical" evidence="6">
    <location>
        <begin position="74"/>
        <end position="94"/>
    </location>
</feature>
<comment type="subcellular location">
    <subcellularLocation>
        <location evidence="1">Membrane</location>
        <topology evidence="1">Multi-pass membrane protein</topology>
    </subcellularLocation>
</comment>
<feature type="transmembrane region" description="Helical" evidence="6">
    <location>
        <begin position="242"/>
        <end position="263"/>
    </location>
</feature>
<dbReference type="InterPro" id="IPR000620">
    <property type="entry name" value="EamA_dom"/>
</dbReference>
<dbReference type="PANTHER" id="PTHR22911">
    <property type="entry name" value="ACYL-MALONYL CONDENSING ENZYME-RELATED"/>
    <property type="match status" value="1"/>
</dbReference>
<sequence length="320" mass="33759">MTTASISRTESSPVAGIGWMLAAGLCFVGMTVLIKSVGSALPAAQTALLRFALGLPFLLPMLPALRRARITPRLWRLLGLRAVLHSCGVGLWFFAIARIPLGEVTAINYLNPIWVTLGAALLMGERLPPRRVMAVAAAFVGAFVVLRPGFREIDPGHIAMMGTAMLIASGYLVVKRLSEELPAEAIVAMLSLMVPLGLLPFALPVWQAPGAGALAYLFGAAGLGTMGHYAMTRAFAVAPLTVTQPVTFLQLVWAVAIGAVLFGEPVDPFTILGGAIIMGAVLFITWREARARRAATAAAPDAMPVSRSEVRPAVRGSNRG</sequence>
<proteinExistence type="inferred from homology"/>
<evidence type="ECO:0000259" key="7">
    <source>
        <dbReference type="Pfam" id="PF00892"/>
    </source>
</evidence>
<comment type="caution">
    <text evidence="8">The sequence shown here is derived from an EMBL/GenBank/DDBJ whole genome shotgun (WGS) entry which is preliminary data.</text>
</comment>
<feature type="domain" description="EamA" evidence="7">
    <location>
        <begin position="15"/>
        <end position="146"/>
    </location>
</feature>
<dbReference type="Gene3D" id="1.10.3730.20">
    <property type="match status" value="1"/>
</dbReference>
<dbReference type="PANTHER" id="PTHR22911:SF6">
    <property type="entry name" value="SOLUTE CARRIER FAMILY 35 MEMBER G1"/>
    <property type="match status" value="1"/>
</dbReference>
<evidence type="ECO:0000256" key="2">
    <source>
        <dbReference type="ARBA" id="ARBA00009853"/>
    </source>
</evidence>
<dbReference type="AlphaFoldDB" id="A0A017H9G0"/>
<dbReference type="Pfam" id="PF00892">
    <property type="entry name" value="EamA"/>
    <property type="match status" value="2"/>
</dbReference>
<organism evidence="8 9">
    <name type="scientific">Limimaricola hongkongensis DSM 17492</name>
    <dbReference type="NCBI Taxonomy" id="1122180"/>
    <lineage>
        <taxon>Bacteria</taxon>
        <taxon>Pseudomonadati</taxon>
        <taxon>Pseudomonadota</taxon>
        <taxon>Alphaproteobacteria</taxon>
        <taxon>Rhodobacterales</taxon>
        <taxon>Paracoccaceae</taxon>
        <taxon>Limimaricola</taxon>
    </lineage>
</organism>
<feature type="domain" description="EamA" evidence="7">
    <location>
        <begin position="156"/>
        <end position="285"/>
    </location>
</feature>
<name>A0A017H9G0_9RHOB</name>
<evidence type="ECO:0000313" key="9">
    <source>
        <dbReference type="Proteomes" id="UP000025047"/>
    </source>
</evidence>
<accession>A0A017H9G0</accession>
<feature type="transmembrane region" description="Helical" evidence="6">
    <location>
        <begin position="106"/>
        <end position="124"/>
    </location>
</feature>
<evidence type="ECO:0000256" key="4">
    <source>
        <dbReference type="ARBA" id="ARBA00022989"/>
    </source>
</evidence>
<feature type="transmembrane region" description="Helical" evidence="6">
    <location>
        <begin position="131"/>
        <end position="150"/>
    </location>
</feature>
<dbReference type="eggNOG" id="COG0697">
    <property type="taxonomic scope" value="Bacteria"/>
</dbReference>
<keyword evidence="5 6" id="KW-0472">Membrane</keyword>
<dbReference type="SUPFAM" id="SSF103481">
    <property type="entry name" value="Multidrug resistance efflux transporter EmrE"/>
    <property type="match status" value="2"/>
</dbReference>
<dbReference type="EMBL" id="APGJ01000007">
    <property type="protein sequence ID" value="EYD71001.1"/>
    <property type="molecule type" value="Genomic_DNA"/>
</dbReference>
<feature type="transmembrane region" description="Helical" evidence="6">
    <location>
        <begin position="12"/>
        <end position="34"/>
    </location>
</feature>
<dbReference type="RefSeq" id="WP_017927095.1">
    <property type="nucleotide sequence ID" value="NZ_KB822995.1"/>
</dbReference>
<dbReference type="PATRIC" id="fig|1122180.6.peg.2628"/>
<dbReference type="InterPro" id="IPR037185">
    <property type="entry name" value="EmrE-like"/>
</dbReference>
<keyword evidence="9" id="KW-1185">Reference proteome</keyword>
<feature type="transmembrane region" description="Helical" evidence="6">
    <location>
        <begin position="269"/>
        <end position="286"/>
    </location>
</feature>
<protein>
    <submittedName>
        <fullName evidence="8">Membrane protein</fullName>
    </submittedName>
</protein>
<feature type="transmembrane region" description="Helical" evidence="6">
    <location>
        <begin position="186"/>
        <end position="207"/>
    </location>
</feature>